<dbReference type="InterPro" id="IPR036397">
    <property type="entry name" value="RNaseH_sf"/>
</dbReference>
<dbReference type="PANTHER" id="PTHR46889">
    <property type="entry name" value="TRANSPOSASE INSF FOR INSERTION SEQUENCE IS3B-RELATED"/>
    <property type="match status" value="1"/>
</dbReference>
<gene>
    <name evidence="1" type="ORF">AXFE_17350</name>
</gene>
<organism evidence="1 2">
    <name type="scientific">Acidithrix ferrooxidans</name>
    <dbReference type="NCBI Taxonomy" id="1280514"/>
    <lineage>
        <taxon>Bacteria</taxon>
        <taxon>Bacillati</taxon>
        <taxon>Actinomycetota</taxon>
        <taxon>Acidimicrobiia</taxon>
        <taxon>Acidimicrobiales</taxon>
        <taxon>Acidimicrobiaceae</taxon>
        <taxon>Acidithrix</taxon>
    </lineage>
</organism>
<name>A0A0D8HHM3_9ACTN</name>
<evidence type="ECO:0008006" key="3">
    <source>
        <dbReference type="Google" id="ProtNLM"/>
    </source>
</evidence>
<dbReference type="AlphaFoldDB" id="A0A0D8HHM3"/>
<sequence>MAIASYENMRLEIVLEALGQAINTRGSNCRGAVFRSDRESQFLDRRTESPLCKENGIIRSMAQMGSCYNHASAESFWSVFKHEYFLRHVFKDISELRAGIKW</sequence>
<dbReference type="EMBL" id="JXYS01000043">
    <property type="protein sequence ID" value="KJF17413.1"/>
    <property type="molecule type" value="Genomic_DNA"/>
</dbReference>
<dbReference type="SUPFAM" id="SSF53098">
    <property type="entry name" value="Ribonuclease H-like"/>
    <property type="match status" value="1"/>
</dbReference>
<dbReference type="GO" id="GO:0003676">
    <property type="term" value="F:nucleic acid binding"/>
    <property type="evidence" value="ECO:0007669"/>
    <property type="project" value="InterPro"/>
</dbReference>
<accession>A0A0D8HHM3</accession>
<reference evidence="1 2" key="1">
    <citation type="submission" date="2015-01" db="EMBL/GenBank/DDBJ databases">
        <title>Draft genome of the acidophilic iron oxidizer Acidithrix ferrooxidans strain Py-F3.</title>
        <authorList>
            <person name="Poehlein A."/>
            <person name="Eisen S."/>
            <person name="Schloemann M."/>
            <person name="Johnson B.D."/>
            <person name="Daniel R."/>
            <person name="Muehling M."/>
        </authorList>
    </citation>
    <scope>NUCLEOTIDE SEQUENCE [LARGE SCALE GENOMIC DNA]</scope>
    <source>
        <strain evidence="1 2">Py-F3</strain>
    </source>
</reference>
<dbReference type="STRING" id="1280514.AXFE_17350"/>
<evidence type="ECO:0000313" key="1">
    <source>
        <dbReference type="EMBL" id="KJF17413.1"/>
    </source>
</evidence>
<dbReference type="Gene3D" id="3.30.420.10">
    <property type="entry name" value="Ribonuclease H-like superfamily/Ribonuclease H"/>
    <property type="match status" value="1"/>
</dbReference>
<dbReference type="Proteomes" id="UP000032360">
    <property type="component" value="Unassembled WGS sequence"/>
</dbReference>
<evidence type="ECO:0000313" key="2">
    <source>
        <dbReference type="Proteomes" id="UP000032360"/>
    </source>
</evidence>
<keyword evidence="2" id="KW-1185">Reference proteome</keyword>
<dbReference type="InterPro" id="IPR050900">
    <property type="entry name" value="Transposase_IS3/IS150/IS904"/>
</dbReference>
<dbReference type="InterPro" id="IPR012337">
    <property type="entry name" value="RNaseH-like_sf"/>
</dbReference>
<dbReference type="PANTHER" id="PTHR46889:SF4">
    <property type="entry name" value="TRANSPOSASE INSO FOR INSERTION SEQUENCE ELEMENT IS911B-RELATED"/>
    <property type="match status" value="1"/>
</dbReference>
<proteinExistence type="predicted"/>
<comment type="caution">
    <text evidence="1">The sequence shown here is derived from an EMBL/GenBank/DDBJ whole genome shotgun (WGS) entry which is preliminary data.</text>
</comment>
<protein>
    <recommendedName>
        <fullName evidence="3">Integrase core domain protein</fullName>
    </recommendedName>
</protein>